<accession>A0A4R1QRY3</accession>
<dbReference type="NCBIfam" id="NF033746">
    <property type="entry name" value="class_D_sortase"/>
    <property type="match status" value="1"/>
</dbReference>
<dbReference type="InterPro" id="IPR005754">
    <property type="entry name" value="Sortase"/>
</dbReference>
<dbReference type="Proteomes" id="UP000295658">
    <property type="component" value="Unassembled WGS sequence"/>
</dbReference>
<dbReference type="InterPro" id="IPR053525">
    <property type="entry name" value="Sortase_D"/>
</dbReference>
<keyword evidence="1" id="KW-0378">Hydrolase</keyword>
<dbReference type="InterPro" id="IPR023365">
    <property type="entry name" value="Sortase_dom-sf"/>
</dbReference>
<dbReference type="OrthoDB" id="165822at2"/>
<dbReference type="EMBL" id="SLUL01000002">
    <property type="protein sequence ID" value="TCL52810.1"/>
    <property type="molecule type" value="Genomic_DNA"/>
</dbReference>
<dbReference type="Pfam" id="PF04203">
    <property type="entry name" value="Sortase"/>
    <property type="match status" value="1"/>
</dbReference>
<proteinExistence type="predicted"/>
<dbReference type="SUPFAM" id="SSF63817">
    <property type="entry name" value="Sortase"/>
    <property type="match status" value="1"/>
</dbReference>
<dbReference type="Gene3D" id="2.40.260.10">
    <property type="entry name" value="Sortase"/>
    <property type="match status" value="1"/>
</dbReference>
<dbReference type="InterPro" id="IPR041999">
    <property type="entry name" value="Sortase_D_1"/>
</dbReference>
<dbReference type="AlphaFoldDB" id="A0A4R1QRY3"/>
<protein>
    <submittedName>
        <fullName evidence="3">Sortase A</fullName>
    </submittedName>
</protein>
<dbReference type="GO" id="GO:0016787">
    <property type="term" value="F:hydrolase activity"/>
    <property type="evidence" value="ECO:0007669"/>
    <property type="project" value="UniProtKB-KW"/>
</dbReference>
<reference evidence="3 4" key="1">
    <citation type="submission" date="2019-03" db="EMBL/GenBank/DDBJ databases">
        <title>Genomic Encyclopedia of Type Strains, Phase IV (KMG-IV): sequencing the most valuable type-strain genomes for metagenomic binning, comparative biology and taxonomic classification.</title>
        <authorList>
            <person name="Goeker M."/>
        </authorList>
    </citation>
    <scope>NUCLEOTIDE SEQUENCE [LARGE SCALE GENOMIC DNA]</scope>
    <source>
        <strain evidence="3 4">DSM 24979</strain>
    </source>
</reference>
<gene>
    <name evidence="3" type="ORF">EDD69_102216</name>
</gene>
<keyword evidence="4" id="KW-1185">Reference proteome</keyword>
<feature type="active site" description="Proton donor/acceptor" evidence="2">
    <location>
        <position position="96"/>
    </location>
</feature>
<sequence length="175" mass="19140">MAVFFIAAGALLFITNASAWWQGYSAAVPLDQHDQLPKPKRTAAIGEPIGTLLIPKLNLALPIFHGTEEEQLKKGVGHDVRSALPGERNNVVLSGHRDTVFQQLGKVGVDDVLIVATATDTFTYQVRNVRIVDADDRTVIVPKPRATLTVTTCYPFHFIGNAPKRYVLVAELIRG</sequence>
<evidence type="ECO:0000313" key="3">
    <source>
        <dbReference type="EMBL" id="TCL52810.1"/>
    </source>
</evidence>
<organism evidence="3 4">
    <name type="scientific">Thermolongibacillus altinsuensis</name>
    <dbReference type="NCBI Taxonomy" id="575256"/>
    <lineage>
        <taxon>Bacteria</taxon>
        <taxon>Bacillati</taxon>
        <taxon>Bacillota</taxon>
        <taxon>Bacilli</taxon>
        <taxon>Bacillales</taxon>
        <taxon>Anoxybacillaceae</taxon>
        <taxon>Thermolongibacillus</taxon>
    </lineage>
</organism>
<evidence type="ECO:0000313" key="4">
    <source>
        <dbReference type="Proteomes" id="UP000295658"/>
    </source>
</evidence>
<dbReference type="RefSeq" id="WP_132947475.1">
    <property type="nucleotide sequence ID" value="NZ_SLUL01000002.1"/>
</dbReference>
<evidence type="ECO:0000256" key="2">
    <source>
        <dbReference type="PIRSR" id="PIRSR605754-1"/>
    </source>
</evidence>
<comment type="caution">
    <text evidence="3">The sequence shown here is derived from an EMBL/GenBank/DDBJ whole genome shotgun (WGS) entry which is preliminary data.</text>
</comment>
<evidence type="ECO:0000256" key="1">
    <source>
        <dbReference type="ARBA" id="ARBA00022801"/>
    </source>
</evidence>
<dbReference type="CDD" id="cd05828">
    <property type="entry name" value="Sortase_D_1"/>
    <property type="match status" value="1"/>
</dbReference>
<feature type="active site" description="Acyl-thioester intermediate" evidence="2">
    <location>
        <position position="153"/>
    </location>
</feature>
<dbReference type="NCBIfam" id="TIGR01076">
    <property type="entry name" value="sortase_fam"/>
    <property type="match status" value="1"/>
</dbReference>
<name>A0A4R1QRY3_9BACL</name>